<keyword evidence="8" id="KW-1185">Reference proteome</keyword>
<dbReference type="GO" id="GO:0000139">
    <property type="term" value="C:Golgi membrane"/>
    <property type="evidence" value="ECO:0007669"/>
    <property type="project" value="TreeGrafter"/>
</dbReference>
<evidence type="ECO:0000313" key="7">
    <source>
        <dbReference type="EMBL" id="OHS95465.1"/>
    </source>
</evidence>
<accession>A0A1J4J9X1</accession>
<reference evidence="7" key="1">
    <citation type="submission" date="2016-10" db="EMBL/GenBank/DDBJ databases">
        <authorList>
            <person name="Benchimol M."/>
            <person name="Almeida L.G."/>
            <person name="Vasconcelos A.T."/>
            <person name="Perreira-Neves A."/>
            <person name="Rosa I.A."/>
            <person name="Tasca T."/>
            <person name="Bogo M.R."/>
            <person name="de Souza W."/>
        </authorList>
    </citation>
    <scope>NUCLEOTIDE SEQUENCE [LARGE SCALE GENOMIC DNA]</scope>
    <source>
        <strain evidence="7">K</strain>
    </source>
</reference>
<dbReference type="GO" id="GO:0030134">
    <property type="term" value="C:COPII-coated ER to Golgi transport vesicle"/>
    <property type="evidence" value="ECO:0007669"/>
    <property type="project" value="TreeGrafter"/>
</dbReference>
<comment type="caution">
    <text evidence="7">The sequence shown here is derived from an EMBL/GenBank/DDBJ whole genome shotgun (WGS) entry which is preliminary data.</text>
</comment>
<keyword evidence="5 6" id="KW-0472">Membrane</keyword>
<organism evidence="7 8">
    <name type="scientific">Tritrichomonas foetus</name>
    <dbReference type="NCBI Taxonomy" id="1144522"/>
    <lineage>
        <taxon>Eukaryota</taxon>
        <taxon>Metamonada</taxon>
        <taxon>Parabasalia</taxon>
        <taxon>Tritrichomonadida</taxon>
        <taxon>Tritrichomonadidae</taxon>
        <taxon>Tritrichomonas</taxon>
    </lineage>
</organism>
<dbReference type="GO" id="GO:0097020">
    <property type="term" value="F:COPII receptor activity"/>
    <property type="evidence" value="ECO:0007669"/>
    <property type="project" value="InterPro"/>
</dbReference>
<dbReference type="OrthoDB" id="28257at2759"/>
<evidence type="ECO:0000256" key="5">
    <source>
        <dbReference type="ARBA" id="ARBA00023136"/>
    </source>
</evidence>
<feature type="transmembrane region" description="Helical" evidence="6">
    <location>
        <begin position="42"/>
        <end position="59"/>
    </location>
</feature>
<dbReference type="Pfam" id="PF04148">
    <property type="entry name" value="Erv26"/>
    <property type="match status" value="1"/>
</dbReference>
<protein>
    <recommendedName>
        <fullName evidence="9">Transmembrane adaptor Erv26</fullName>
    </recommendedName>
</protein>
<keyword evidence="3 6" id="KW-0812">Transmembrane</keyword>
<evidence type="ECO:0000256" key="1">
    <source>
        <dbReference type="ARBA" id="ARBA00004141"/>
    </source>
</evidence>
<feature type="transmembrane region" description="Helical" evidence="6">
    <location>
        <begin position="127"/>
        <end position="146"/>
    </location>
</feature>
<gene>
    <name evidence="7" type="ORF">TRFO_38447</name>
</gene>
<dbReference type="GO" id="GO:0005789">
    <property type="term" value="C:endoplasmic reticulum membrane"/>
    <property type="evidence" value="ECO:0007669"/>
    <property type="project" value="TreeGrafter"/>
</dbReference>
<proteinExistence type="inferred from homology"/>
<evidence type="ECO:0000256" key="6">
    <source>
        <dbReference type="SAM" id="Phobius"/>
    </source>
</evidence>
<evidence type="ECO:0000256" key="3">
    <source>
        <dbReference type="ARBA" id="ARBA00022692"/>
    </source>
</evidence>
<keyword evidence="4 6" id="KW-1133">Transmembrane helix</keyword>
<dbReference type="Proteomes" id="UP000179807">
    <property type="component" value="Unassembled WGS sequence"/>
</dbReference>
<dbReference type="AlphaFoldDB" id="A0A1J4J9X1"/>
<dbReference type="PANTHER" id="PTHR13144:SF0">
    <property type="entry name" value="PROTEIN TEX261"/>
    <property type="match status" value="1"/>
</dbReference>
<dbReference type="VEuPathDB" id="TrichDB:TRFO_38447"/>
<dbReference type="PANTHER" id="PTHR13144">
    <property type="entry name" value="TEX261 PROTEIN"/>
    <property type="match status" value="1"/>
</dbReference>
<comment type="subcellular location">
    <subcellularLocation>
        <location evidence="1">Membrane</location>
        <topology evidence="1">Multi-pass membrane protein</topology>
    </subcellularLocation>
</comment>
<evidence type="ECO:0000313" key="8">
    <source>
        <dbReference type="Proteomes" id="UP000179807"/>
    </source>
</evidence>
<evidence type="ECO:0008006" key="9">
    <source>
        <dbReference type="Google" id="ProtNLM"/>
    </source>
</evidence>
<evidence type="ECO:0000256" key="2">
    <source>
        <dbReference type="ARBA" id="ARBA00008096"/>
    </source>
</evidence>
<dbReference type="RefSeq" id="XP_068348602.1">
    <property type="nucleotide sequence ID" value="XM_068512043.1"/>
</dbReference>
<dbReference type="GO" id="GO:0006888">
    <property type="term" value="P:endoplasmic reticulum to Golgi vesicle-mediated transport"/>
    <property type="evidence" value="ECO:0007669"/>
    <property type="project" value="InterPro"/>
</dbReference>
<feature type="transmembrane region" description="Helical" evidence="6">
    <location>
        <begin position="96"/>
        <end position="115"/>
    </location>
</feature>
<sequence>MIKVLILFLEGFVTFTILILVIFAFIYYFASFIEERMKTMTNIIKKLNICILFVSFLFLFSDFSIYVFATVFISNLLWLFILYNGFPFIDTLRPDFLIAILCTLISHFLMMIHFLEDEETSAMTSSSFFLLFVWIIPIMIITSLAANEEDCYGGNSGDDDESEHQGNHSIWKNAISRLIHLAGEFLPQMPDKKD</sequence>
<evidence type="ECO:0000256" key="4">
    <source>
        <dbReference type="ARBA" id="ARBA00022989"/>
    </source>
</evidence>
<dbReference type="GeneID" id="94846747"/>
<dbReference type="InterPro" id="IPR007277">
    <property type="entry name" value="Svp26/Tex261"/>
</dbReference>
<name>A0A1J4J9X1_9EUKA</name>
<feature type="transmembrane region" description="Helical" evidence="6">
    <location>
        <begin position="6"/>
        <end position="30"/>
    </location>
</feature>
<comment type="similarity">
    <text evidence="2">Belongs to the SVP26 family.</text>
</comment>
<dbReference type="EMBL" id="MLAK01001244">
    <property type="protein sequence ID" value="OHS95465.1"/>
    <property type="molecule type" value="Genomic_DNA"/>
</dbReference>